<keyword evidence="1" id="KW-0732">Signal</keyword>
<feature type="signal peptide" evidence="1">
    <location>
        <begin position="1"/>
        <end position="21"/>
    </location>
</feature>
<dbReference type="AlphaFoldDB" id="A0A0V0HBT9"/>
<organism evidence="2">
    <name type="scientific">Solanum chacoense</name>
    <name type="common">Chaco potato</name>
    <dbReference type="NCBI Taxonomy" id="4108"/>
    <lineage>
        <taxon>Eukaryota</taxon>
        <taxon>Viridiplantae</taxon>
        <taxon>Streptophyta</taxon>
        <taxon>Embryophyta</taxon>
        <taxon>Tracheophyta</taxon>
        <taxon>Spermatophyta</taxon>
        <taxon>Magnoliopsida</taxon>
        <taxon>eudicotyledons</taxon>
        <taxon>Gunneridae</taxon>
        <taxon>Pentapetalae</taxon>
        <taxon>asterids</taxon>
        <taxon>lamiids</taxon>
        <taxon>Solanales</taxon>
        <taxon>Solanaceae</taxon>
        <taxon>Solanoideae</taxon>
        <taxon>Solaneae</taxon>
        <taxon>Solanum</taxon>
    </lineage>
</organism>
<reference evidence="2" key="1">
    <citation type="submission" date="2015-12" db="EMBL/GenBank/DDBJ databases">
        <title>Gene expression during late stages of embryo sac development: a critical building block for successful pollen-pistil interactions.</title>
        <authorList>
            <person name="Liu Y."/>
            <person name="Joly V."/>
            <person name="Sabar M."/>
            <person name="Matton D.P."/>
        </authorList>
    </citation>
    <scope>NUCLEOTIDE SEQUENCE</scope>
</reference>
<sequence>MVSNFMKIFYLLIQLLLQSQASSSLSLSRFLAASLLLVSMGQQLFAETQGRRETGCCKRGG</sequence>
<evidence type="ECO:0000313" key="2">
    <source>
        <dbReference type="EMBL" id="JAP17321.1"/>
    </source>
</evidence>
<dbReference type="EMBL" id="GEDG01022672">
    <property type="protein sequence ID" value="JAP17321.1"/>
    <property type="molecule type" value="Transcribed_RNA"/>
</dbReference>
<name>A0A0V0HBT9_SOLCH</name>
<evidence type="ECO:0000256" key="1">
    <source>
        <dbReference type="SAM" id="SignalP"/>
    </source>
</evidence>
<protein>
    <submittedName>
        <fullName evidence="2">Putative ovule protein</fullName>
    </submittedName>
</protein>
<accession>A0A0V0HBT9</accession>
<feature type="chain" id="PRO_5006865824" evidence="1">
    <location>
        <begin position="22"/>
        <end position="61"/>
    </location>
</feature>
<proteinExistence type="predicted"/>